<organism evidence="2 3">
    <name type="scientific">Gemmatimonas groenlandica</name>
    <dbReference type="NCBI Taxonomy" id="2732249"/>
    <lineage>
        <taxon>Bacteria</taxon>
        <taxon>Pseudomonadati</taxon>
        <taxon>Gemmatimonadota</taxon>
        <taxon>Gemmatimonadia</taxon>
        <taxon>Gemmatimonadales</taxon>
        <taxon>Gemmatimonadaceae</taxon>
        <taxon>Gemmatimonas</taxon>
    </lineage>
</organism>
<feature type="region of interest" description="Disordered" evidence="1">
    <location>
        <begin position="1"/>
        <end position="28"/>
    </location>
</feature>
<evidence type="ECO:0000313" key="3">
    <source>
        <dbReference type="Proteomes" id="UP000500938"/>
    </source>
</evidence>
<feature type="compositionally biased region" description="Polar residues" evidence="1">
    <location>
        <begin position="1"/>
        <end position="11"/>
    </location>
</feature>
<accession>A0A6M4IP21</accession>
<dbReference type="AlphaFoldDB" id="A0A6M4IP21"/>
<proteinExistence type="predicted"/>
<dbReference type="KEGG" id="ggr:HKW67_09750"/>
<dbReference type="Proteomes" id="UP000500938">
    <property type="component" value="Chromosome"/>
</dbReference>
<gene>
    <name evidence="2" type="ORF">HKW67_09750</name>
</gene>
<dbReference type="RefSeq" id="WP_171225205.1">
    <property type="nucleotide sequence ID" value="NZ_CP053085.1"/>
</dbReference>
<sequence length="452" mass="48051">MHTPSGTSHANTPRDASAQERRASAWSSLGGARAIVENEAAAQQVRDPSTDTGSHRGGWPRSLLGVLRNAVVGLALLSAIPLALIGSGRTVVTRDSVRLVAQATRVDHLRVLRAPINQAISPQEAGAALRRLSTGTPTNTFPLQSSSAVHDRPWQRIELSSDMFPTMRTPQFKGPANFMVIAKTVEGYSAKEMAYLREVANAPVWADFDAVATAANVDLVGSMSGTTMSSKVTTLSQFPSISFSGNKQLAFAAVSRAAYYEASGDHAEAERVLRTLVSYGFTLIDQGAGGIDAMLGRVIVDIGRDGLWHFYTIRGRSEESVLVEPLPLAASVTTPVWRSATDIAADGHLPRTVRLEALSSLSLQSCGSLRTVLTGPSAATKRAISDARASMVRYPSEHALFDLIERSVEHGPELDYGNAYNPIVGIAQVVSAVTGNPRVANCTVLAASIKPN</sequence>
<reference evidence="2 3" key="1">
    <citation type="submission" date="2020-05" db="EMBL/GenBank/DDBJ databases">
        <title>Complete genome sequence of Gemmatimonas greenlandica TET16.</title>
        <authorList>
            <person name="Zeng Y."/>
        </authorList>
    </citation>
    <scope>NUCLEOTIDE SEQUENCE [LARGE SCALE GENOMIC DNA]</scope>
    <source>
        <strain evidence="2 3">TET16</strain>
    </source>
</reference>
<dbReference type="EMBL" id="CP053085">
    <property type="protein sequence ID" value="QJR35775.1"/>
    <property type="molecule type" value="Genomic_DNA"/>
</dbReference>
<evidence type="ECO:0000313" key="2">
    <source>
        <dbReference type="EMBL" id="QJR35775.1"/>
    </source>
</evidence>
<protein>
    <submittedName>
        <fullName evidence="2">Uncharacterized protein</fullName>
    </submittedName>
</protein>
<keyword evidence="3" id="KW-1185">Reference proteome</keyword>
<name>A0A6M4IP21_9BACT</name>
<evidence type="ECO:0000256" key="1">
    <source>
        <dbReference type="SAM" id="MobiDB-lite"/>
    </source>
</evidence>